<dbReference type="SMART" id="SM00093">
    <property type="entry name" value="SERPIN"/>
    <property type="match status" value="1"/>
</dbReference>
<dbReference type="GO" id="GO:0004867">
    <property type="term" value="F:serine-type endopeptidase inhibitor activity"/>
    <property type="evidence" value="ECO:0007669"/>
    <property type="project" value="UniProtKB-KW"/>
</dbReference>
<protein>
    <recommendedName>
        <fullName evidence="6">Serpin domain-containing protein</fullName>
    </recommendedName>
</protein>
<keyword evidence="2" id="KW-0722">Serine protease inhibitor</keyword>
<dbReference type="PANTHER" id="PTHR11461:SF130">
    <property type="entry name" value="SERPIN 85F"/>
    <property type="match status" value="1"/>
</dbReference>
<dbReference type="Gene3D" id="2.30.39.10">
    <property type="entry name" value="Alpha-1-antitrypsin, domain 1"/>
    <property type="match status" value="1"/>
</dbReference>
<dbReference type="Gene3D" id="3.30.497.10">
    <property type="entry name" value="Antithrombin, subunit I, domain 2"/>
    <property type="match status" value="1"/>
</dbReference>
<evidence type="ECO:0000256" key="3">
    <source>
        <dbReference type="RuleBase" id="RU000411"/>
    </source>
</evidence>
<keyword evidence="1" id="KW-0646">Protease inhibitor</keyword>
<dbReference type="InterPro" id="IPR042185">
    <property type="entry name" value="Serpin_sf_2"/>
</dbReference>
<organism evidence="7 8">
    <name type="scientific">Cotesia glomerata</name>
    <name type="common">Lepidopteran parasitic wasp</name>
    <name type="synonym">Apanteles glomeratus</name>
    <dbReference type="NCBI Taxonomy" id="32391"/>
    <lineage>
        <taxon>Eukaryota</taxon>
        <taxon>Metazoa</taxon>
        <taxon>Ecdysozoa</taxon>
        <taxon>Arthropoda</taxon>
        <taxon>Hexapoda</taxon>
        <taxon>Insecta</taxon>
        <taxon>Pterygota</taxon>
        <taxon>Neoptera</taxon>
        <taxon>Endopterygota</taxon>
        <taxon>Hymenoptera</taxon>
        <taxon>Apocrita</taxon>
        <taxon>Ichneumonoidea</taxon>
        <taxon>Braconidae</taxon>
        <taxon>Microgastrinae</taxon>
        <taxon>Cotesia</taxon>
    </lineage>
</organism>
<dbReference type="Pfam" id="PF00079">
    <property type="entry name" value="Serpin"/>
    <property type="match status" value="2"/>
</dbReference>
<evidence type="ECO:0000256" key="1">
    <source>
        <dbReference type="ARBA" id="ARBA00022690"/>
    </source>
</evidence>
<dbReference type="EMBL" id="JAHXZJ010001119">
    <property type="protein sequence ID" value="KAH0554686.1"/>
    <property type="molecule type" value="Genomic_DNA"/>
</dbReference>
<comment type="caution">
    <text evidence="7">The sequence shown here is derived from an EMBL/GenBank/DDBJ whole genome shotgun (WGS) entry which is preliminary data.</text>
</comment>
<evidence type="ECO:0000256" key="2">
    <source>
        <dbReference type="ARBA" id="ARBA00022900"/>
    </source>
</evidence>
<dbReference type="InterPro" id="IPR023796">
    <property type="entry name" value="Serpin_dom"/>
</dbReference>
<dbReference type="PANTHER" id="PTHR11461">
    <property type="entry name" value="SERINE PROTEASE INHIBITOR, SERPIN"/>
    <property type="match status" value="1"/>
</dbReference>
<accession>A0AAV7I815</accession>
<dbReference type="Proteomes" id="UP000826195">
    <property type="component" value="Unassembled WGS sequence"/>
</dbReference>
<dbReference type="InterPro" id="IPR023795">
    <property type="entry name" value="Serpin_CS"/>
</dbReference>
<dbReference type="SUPFAM" id="SSF56574">
    <property type="entry name" value="Serpins"/>
    <property type="match status" value="1"/>
</dbReference>
<feature type="region of interest" description="Disordered" evidence="4">
    <location>
        <begin position="240"/>
        <end position="259"/>
    </location>
</feature>
<name>A0AAV7I815_COTGL</name>
<keyword evidence="8" id="KW-1185">Reference proteome</keyword>
<dbReference type="InterPro" id="IPR042178">
    <property type="entry name" value="Serpin_sf_1"/>
</dbReference>
<feature type="signal peptide" evidence="5">
    <location>
        <begin position="1"/>
        <end position="21"/>
    </location>
</feature>
<gene>
    <name evidence="7" type="ORF">KQX54_012279</name>
</gene>
<feature type="chain" id="PRO_5043955915" description="Serpin domain-containing protein" evidence="5">
    <location>
        <begin position="22"/>
        <end position="542"/>
    </location>
</feature>
<dbReference type="PROSITE" id="PS00284">
    <property type="entry name" value="SERPIN"/>
    <property type="match status" value="1"/>
</dbReference>
<keyword evidence="5" id="KW-0732">Signal</keyword>
<evidence type="ECO:0000313" key="7">
    <source>
        <dbReference type="EMBL" id="KAH0554686.1"/>
    </source>
</evidence>
<dbReference type="AlphaFoldDB" id="A0AAV7I815"/>
<reference evidence="7 8" key="1">
    <citation type="journal article" date="2021" name="J. Hered.">
        <title>A chromosome-level genome assembly of the parasitoid wasp, Cotesia glomerata (Hymenoptera: Braconidae).</title>
        <authorList>
            <person name="Pinto B.J."/>
            <person name="Weis J.J."/>
            <person name="Gamble T."/>
            <person name="Ode P.J."/>
            <person name="Paul R."/>
            <person name="Zaspel J.M."/>
        </authorList>
    </citation>
    <scope>NUCLEOTIDE SEQUENCE [LARGE SCALE GENOMIC DNA]</scope>
    <source>
        <strain evidence="7">CgM1</strain>
    </source>
</reference>
<evidence type="ECO:0000313" key="8">
    <source>
        <dbReference type="Proteomes" id="UP000826195"/>
    </source>
</evidence>
<evidence type="ECO:0000256" key="4">
    <source>
        <dbReference type="SAM" id="MobiDB-lite"/>
    </source>
</evidence>
<dbReference type="InterPro" id="IPR036186">
    <property type="entry name" value="Serpin_sf"/>
</dbReference>
<dbReference type="GO" id="GO:0005615">
    <property type="term" value="C:extracellular space"/>
    <property type="evidence" value="ECO:0007669"/>
    <property type="project" value="InterPro"/>
</dbReference>
<feature type="domain" description="Serpin" evidence="6">
    <location>
        <begin position="45"/>
        <end position="536"/>
    </location>
</feature>
<evidence type="ECO:0000256" key="5">
    <source>
        <dbReference type="SAM" id="SignalP"/>
    </source>
</evidence>
<proteinExistence type="inferred from homology"/>
<sequence length="542" mass="59496">MNLKLGSVVLILLIGTLTSESYPHSFPIEETPVNLMTDVINDLGVKILSCYSPHPHGNVAFSPTGLAFVLAALYEASAGATRRQIAQVLHLPQDKQVTRIGLRDIHRRLRSYLNANAFLGGLTLNRDDVTLRQDYEDLLKFYGFEVNPTLPNTTTEAVNSTDAPVTTTSTTFSPEIEVLNAQTGPGGNLTGLVENATMLPTEQTSIPTVEVRMEAEVTTVMMESENASLVMMEPTVASIESQNQTVGGRKRRSVEDSEGLGVEVTTLSADLGKLSTEGDELLTTAGPSKSDKFSLPPLQSTLPPFQPIRHRRTNPDYQNWLPITPWQPSLDPDGISLDTDTSAFRPSELNFFTDGVDETSLSTIMYTTVLPFCYFPTLGTAAVEFPLDDPRYTVVILLPDSDVETLVKTLRASRVKLRKLRQALTPCWIKAAIPSFMLKGFVTLTGWLQKLGIVDAFEPRAADLSIMTPDLGVYARDVHQSIGVNIRNFEPDGANDTQKGNPRTEPIPFIANRPFVFFIIDTETSVSLIAGRINDPLNSRII</sequence>
<dbReference type="InterPro" id="IPR000215">
    <property type="entry name" value="Serpin_fam"/>
</dbReference>
<comment type="similarity">
    <text evidence="3">Belongs to the serpin family.</text>
</comment>
<evidence type="ECO:0000259" key="6">
    <source>
        <dbReference type="SMART" id="SM00093"/>
    </source>
</evidence>